<dbReference type="EMBL" id="DS989853">
    <property type="protein sequence ID" value="EDX74421.1"/>
    <property type="molecule type" value="Genomic_DNA"/>
</dbReference>
<keyword evidence="1" id="KW-0602">Photosynthesis</keyword>
<keyword evidence="5" id="KW-1185">Reference proteome</keyword>
<organism evidence="4 5">
    <name type="scientific">Coleofasciculus chthonoplastes PCC 7420</name>
    <dbReference type="NCBI Taxonomy" id="118168"/>
    <lineage>
        <taxon>Bacteria</taxon>
        <taxon>Bacillati</taxon>
        <taxon>Cyanobacteriota</taxon>
        <taxon>Cyanophyceae</taxon>
        <taxon>Coleofasciculales</taxon>
        <taxon>Coleofasciculaceae</taxon>
        <taxon>Coleofasciculus</taxon>
    </lineage>
</organism>
<dbReference type="RefSeq" id="WP_006102266.1">
    <property type="nucleotide sequence ID" value="NZ_DS989853.1"/>
</dbReference>
<proteinExistence type="predicted"/>
<dbReference type="Gene3D" id="3.40.50.720">
    <property type="entry name" value="NAD(P)-binding Rossmann-like Domain"/>
    <property type="match status" value="1"/>
</dbReference>
<gene>
    <name evidence="4" type="ORF">MC7420_3945</name>
</gene>
<evidence type="ECO:0000256" key="1">
    <source>
        <dbReference type="ARBA" id="ARBA00022531"/>
    </source>
</evidence>
<evidence type="ECO:0000313" key="5">
    <source>
        <dbReference type="Proteomes" id="UP000003835"/>
    </source>
</evidence>
<dbReference type="eggNOG" id="COG0702">
    <property type="taxonomic scope" value="Bacteria"/>
</dbReference>
<dbReference type="PANTHER" id="PTHR47128:SF2">
    <property type="entry name" value="PROTEIN HIGH CHLOROPHYLL FLUORESCENCE PHENOTYPE 244, CHLOROPLASTIC"/>
    <property type="match status" value="1"/>
</dbReference>
<dbReference type="GO" id="GO:0015979">
    <property type="term" value="P:photosynthesis"/>
    <property type="evidence" value="ECO:0007669"/>
    <property type="project" value="UniProtKB-KW"/>
</dbReference>
<evidence type="ECO:0000259" key="3">
    <source>
        <dbReference type="Pfam" id="PF13460"/>
    </source>
</evidence>
<evidence type="ECO:0000313" key="4">
    <source>
        <dbReference type="EMBL" id="EDX74421.1"/>
    </source>
</evidence>
<evidence type="ECO:0000256" key="2">
    <source>
        <dbReference type="ARBA" id="ARBA00023276"/>
    </source>
</evidence>
<dbReference type="HOGENOM" id="CLU_007383_6_6_3"/>
<dbReference type="AlphaFoldDB" id="B4VUP9"/>
<dbReference type="CDD" id="cd05243">
    <property type="entry name" value="SDR_a5"/>
    <property type="match status" value="1"/>
</dbReference>
<name>B4VUP9_9CYAN</name>
<accession>B4VUP9</accession>
<dbReference type="Proteomes" id="UP000003835">
    <property type="component" value="Unassembled WGS sequence"/>
</dbReference>
<dbReference type="SUPFAM" id="SSF51735">
    <property type="entry name" value="NAD(P)-binding Rossmann-fold domains"/>
    <property type="match status" value="1"/>
</dbReference>
<sequence>MYLVTGATGGLGRRIVRVLREQELPVRAFVRLSSNYKELENRGAEIFVGDLSDDRDIEKACQGVDYIISTHGSAGDAQAIDYRANRELIDQAKVLGMKQFVYISVLGAEREYENAPVFKAKRATEKYLQGSDITYTILRPSGFASNLLPLAERFRETGVYLLNGNPKHRSSIVSTDDLAKIAVDSISIEAAHNQIFPVGGPDILKREDIPQIFGRVFNREPIIINPPLFVFDGVKTALEFVNPSVSSGLNTLRTLITNEFFCTTEQIAEIESVYNLQMESLEHFIQRYVVT</sequence>
<dbReference type="InterPro" id="IPR016040">
    <property type="entry name" value="NAD(P)-bd_dom"/>
</dbReference>
<dbReference type="PANTHER" id="PTHR47128">
    <property type="match status" value="1"/>
</dbReference>
<dbReference type="InterPro" id="IPR036291">
    <property type="entry name" value="NAD(P)-bd_dom_sf"/>
</dbReference>
<dbReference type="OrthoDB" id="504564at2"/>
<reference evidence="4 5" key="1">
    <citation type="submission" date="2008-07" db="EMBL/GenBank/DDBJ databases">
        <authorList>
            <person name="Tandeau de Marsac N."/>
            <person name="Ferriera S."/>
            <person name="Johnson J."/>
            <person name="Kravitz S."/>
            <person name="Beeson K."/>
            <person name="Sutton G."/>
            <person name="Rogers Y.-H."/>
            <person name="Friedman R."/>
            <person name="Frazier M."/>
            <person name="Venter J.C."/>
        </authorList>
    </citation>
    <scope>NUCLEOTIDE SEQUENCE [LARGE SCALE GENOMIC DNA]</scope>
    <source>
        <strain evidence="4 5">PCC 7420</strain>
    </source>
</reference>
<dbReference type="Pfam" id="PF13460">
    <property type="entry name" value="NAD_binding_10"/>
    <property type="match status" value="1"/>
</dbReference>
<dbReference type="GO" id="GO:0009523">
    <property type="term" value="C:photosystem II"/>
    <property type="evidence" value="ECO:0007669"/>
    <property type="project" value="UniProtKB-KW"/>
</dbReference>
<protein>
    <submittedName>
        <fullName evidence="4">NmrA-like family</fullName>
    </submittedName>
</protein>
<dbReference type="InterPro" id="IPR044256">
    <property type="entry name" value="HCF244-like"/>
</dbReference>
<keyword evidence="2" id="KW-0604">Photosystem II</keyword>
<feature type="domain" description="NAD(P)-binding" evidence="3">
    <location>
        <begin position="6"/>
        <end position="186"/>
    </location>
</feature>
<dbReference type="STRING" id="118168.MC7420_3945"/>